<name>A0ABP2XQ72_9NEIS</name>
<dbReference type="InterPro" id="IPR013520">
    <property type="entry name" value="Ribonucl_H"/>
</dbReference>
<dbReference type="Pfam" id="PF00929">
    <property type="entry name" value="RNase_T"/>
    <property type="match status" value="1"/>
</dbReference>
<dbReference type="CDD" id="cd06127">
    <property type="entry name" value="DEDDh"/>
    <property type="match status" value="1"/>
</dbReference>
<dbReference type="InterPro" id="IPR036397">
    <property type="entry name" value="RNaseH_sf"/>
</dbReference>
<accession>A0ABP2XQ72</accession>
<dbReference type="PANTHER" id="PTHR30231">
    <property type="entry name" value="DNA POLYMERASE III SUBUNIT EPSILON"/>
    <property type="match status" value="1"/>
</dbReference>
<evidence type="ECO:0000259" key="1">
    <source>
        <dbReference type="SMART" id="SM00479"/>
    </source>
</evidence>
<feature type="domain" description="Exonuclease" evidence="1">
    <location>
        <begin position="25"/>
        <end position="192"/>
    </location>
</feature>
<gene>
    <name evidence="2" type="ORF">O166_03865</name>
</gene>
<evidence type="ECO:0000313" key="3">
    <source>
        <dbReference type="Proteomes" id="UP000016426"/>
    </source>
</evidence>
<reference evidence="2 3" key="1">
    <citation type="journal article" date="2013" name="Genome Announc.">
        <title>Genome Sequence of the Pigment-Producing Bacterium Pseudogulbenkiania ferrooxidans, Isolated from Loktak Lake.</title>
        <authorList>
            <person name="Puranik S."/>
            <person name="Talkal R."/>
            <person name="Qureshi A."/>
            <person name="Khardenavis A."/>
            <person name="Kapley A."/>
            <person name="Purohit H.J."/>
        </authorList>
    </citation>
    <scope>NUCLEOTIDE SEQUENCE [LARGE SCALE GENOMIC DNA]</scope>
    <source>
        <strain evidence="2 3">EGD-HP2</strain>
    </source>
</reference>
<proteinExistence type="predicted"/>
<comment type="caution">
    <text evidence="2">The sequence shown here is derived from an EMBL/GenBank/DDBJ whole genome shotgun (WGS) entry which is preliminary data.</text>
</comment>
<organism evidence="2 3">
    <name type="scientific">Pseudogulbenkiania ferrooxidans EGD-HP2</name>
    <dbReference type="NCBI Taxonomy" id="1388764"/>
    <lineage>
        <taxon>Bacteria</taxon>
        <taxon>Pseudomonadati</taxon>
        <taxon>Pseudomonadota</taxon>
        <taxon>Betaproteobacteria</taxon>
        <taxon>Neisseriales</taxon>
        <taxon>Chromobacteriaceae</taxon>
        <taxon>Pseudogulbenkiania</taxon>
    </lineage>
</organism>
<dbReference type="EMBL" id="AVPH01000090">
    <property type="protein sequence ID" value="ERE16248.1"/>
    <property type="molecule type" value="Genomic_DNA"/>
</dbReference>
<dbReference type="SMART" id="SM00479">
    <property type="entry name" value="EXOIII"/>
    <property type="match status" value="1"/>
</dbReference>
<dbReference type="Gene3D" id="3.30.420.10">
    <property type="entry name" value="Ribonuclease H-like superfamily/Ribonuclease H"/>
    <property type="match status" value="1"/>
</dbReference>
<dbReference type="Proteomes" id="UP000016426">
    <property type="component" value="Unassembled WGS sequence"/>
</dbReference>
<sequence length="228" mass="25092">MVYRPVLRRSDAGRGGKGRSGMRQRVAVIDFETNGASPGGDCRATEIGVAMVEDGRVVDRFQSLMNAGVWVPPMIERLTGISNAMLKSAPPADQVMRDAARFVGDAPLAAHNASFDRKFWDYELGLLGLVRRQDFACTLMLSRRLLPQAPDHKLGTLARWASLPDTGRAHRAMADAEMAAHLMALLSDTLRQQFHLPDIDHALLCKLQKVTAAKVKPYLRELQAAMTS</sequence>
<dbReference type="PANTHER" id="PTHR30231:SF37">
    <property type="entry name" value="EXODEOXYRIBONUCLEASE 10"/>
    <property type="match status" value="1"/>
</dbReference>
<dbReference type="InterPro" id="IPR012337">
    <property type="entry name" value="RNaseH-like_sf"/>
</dbReference>
<evidence type="ECO:0000313" key="2">
    <source>
        <dbReference type="EMBL" id="ERE16248.1"/>
    </source>
</evidence>
<dbReference type="SUPFAM" id="SSF53098">
    <property type="entry name" value="Ribonuclease H-like"/>
    <property type="match status" value="1"/>
</dbReference>
<keyword evidence="3" id="KW-1185">Reference proteome</keyword>
<protein>
    <submittedName>
        <fullName evidence="2">DNA polymerase III subunit epsilon</fullName>
    </submittedName>
</protein>